<feature type="domain" description="Penicillin binding protein A dimerisation" evidence="4">
    <location>
        <begin position="110"/>
        <end position="189"/>
    </location>
</feature>
<evidence type="ECO:0000313" key="5">
    <source>
        <dbReference type="EMBL" id="MSS15212.1"/>
    </source>
</evidence>
<reference evidence="5 6" key="1">
    <citation type="submission" date="2019-08" db="EMBL/GenBank/DDBJ databases">
        <title>In-depth cultivation of the pig gut microbiome towards novel bacterial diversity and tailored functional studies.</title>
        <authorList>
            <person name="Wylensek D."/>
            <person name="Hitch T.C.A."/>
            <person name="Clavel T."/>
        </authorList>
    </citation>
    <scope>NUCLEOTIDE SEQUENCE [LARGE SCALE GENOMIC DNA]</scope>
    <source>
        <strain evidence="5 6">Oil+RF-744-WCA-WT-11</strain>
    </source>
</reference>
<name>A0A6L5X9Q4_9FIRM</name>
<keyword evidence="2" id="KW-0812">Transmembrane</keyword>
<dbReference type="InterPro" id="IPR012338">
    <property type="entry name" value="Beta-lactam/transpept-like"/>
</dbReference>
<dbReference type="EMBL" id="VULZ01000009">
    <property type="protein sequence ID" value="MSS15212.1"/>
    <property type="molecule type" value="Genomic_DNA"/>
</dbReference>
<proteinExistence type="predicted"/>
<feature type="transmembrane region" description="Helical" evidence="2">
    <location>
        <begin position="63"/>
        <end position="83"/>
    </location>
</feature>
<dbReference type="Proteomes" id="UP000481852">
    <property type="component" value="Unassembled WGS sequence"/>
</dbReference>
<evidence type="ECO:0000259" key="4">
    <source>
        <dbReference type="Pfam" id="PF21922"/>
    </source>
</evidence>
<dbReference type="RefSeq" id="WP_154525815.1">
    <property type="nucleotide sequence ID" value="NZ_JAXFDQ010000006.1"/>
</dbReference>
<protein>
    <submittedName>
        <fullName evidence="5">Penicillin-binding protein 2</fullName>
    </submittedName>
</protein>
<dbReference type="GO" id="GO:0008658">
    <property type="term" value="F:penicillin binding"/>
    <property type="evidence" value="ECO:0007669"/>
    <property type="project" value="InterPro"/>
</dbReference>
<evidence type="ECO:0000313" key="6">
    <source>
        <dbReference type="Proteomes" id="UP000481852"/>
    </source>
</evidence>
<dbReference type="InterPro" id="IPR001460">
    <property type="entry name" value="PCN-bd_Tpept"/>
</dbReference>
<dbReference type="GO" id="GO:0071972">
    <property type="term" value="F:peptidoglycan L,D-transpeptidase activity"/>
    <property type="evidence" value="ECO:0007669"/>
    <property type="project" value="TreeGrafter"/>
</dbReference>
<evidence type="ECO:0000259" key="3">
    <source>
        <dbReference type="Pfam" id="PF00905"/>
    </source>
</evidence>
<dbReference type="InterPro" id="IPR054120">
    <property type="entry name" value="PBPA_dimer"/>
</dbReference>
<dbReference type="SUPFAM" id="SSF56601">
    <property type="entry name" value="beta-lactamase/transpeptidase-like"/>
    <property type="match status" value="1"/>
</dbReference>
<feature type="domain" description="Penicillin-binding protein transpeptidase" evidence="3">
    <location>
        <begin position="210"/>
        <end position="520"/>
    </location>
</feature>
<comment type="caution">
    <text evidence="5">The sequence shown here is derived from an EMBL/GenBank/DDBJ whole genome shotgun (WGS) entry which is preliminary data.</text>
</comment>
<dbReference type="SUPFAM" id="SSF56519">
    <property type="entry name" value="Penicillin binding protein dimerisation domain"/>
    <property type="match status" value="1"/>
</dbReference>
<keyword evidence="2" id="KW-0472">Membrane</keyword>
<feature type="compositionally biased region" description="Polar residues" evidence="1">
    <location>
        <begin position="1"/>
        <end position="24"/>
    </location>
</feature>
<gene>
    <name evidence="5" type="ORF">FYJ35_09230</name>
</gene>
<keyword evidence="2" id="KW-1133">Transmembrane helix</keyword>
<dbReference type="Gene3D" id="3.90.1310.10">
    <property type="entry name" value="Penicillin-binding protein 2a (Domain 2)"/>
    <property type="match status" value="1"/>
</dbReference>
<dbReference type="Pfam" id="PF21922">
    <property type="entry name" value="PBP_dimer_2"/>
    <property type="match status" value="1"/>
</dbReference>
<feature type="region of interest" description="Disordered" evidence="1">
    <location>
        <begin position="1"/>
        <end position="33"/>
    </location>
</feature>
<accession>A0A6L5X9Q4</accession>
<dbReference type="PANTHER" id="PTHR30627:SF24">
    <property type="entry name" value="PENICILLIN-BINDING PROTEIN 4B"/>
    <property type="match status" value="1"/>
</dbReference>
<dbReference type="PANTHER" id="PTHR30627">
    <property type="entry name" value="PEPTIDOGLYCAN D,D-TRANSPEPTIDASE"/>
    <property type="match status" value="1"/>
</dbReference>
<keyword evidence="6" id="KW-1185">Reference proteome</keyword>
<dbReference type="Pfam" id="PF00905">
    <property type="entry name" value="Transpeptidase"/>
    <property type="match status" value="1"/>
</dbReference>
<evidence type="ECO:0000256" key="2">
    <source>
        <dbReference type="SAM" id="Phobius"/>
    </source>
</evidence>
<sequence>MRQNDPGYQNPDNHTETDTGNSVQKDSRRRRSFLSRVHIRKIDLSPQQPGETEEPGDRRNTELVAVTYLFIALLLLLTVWVGYLEIFKRDDLNSNINNTKKAGASGNVIRGSILTGDGTVLASTSIDGDGNETRSYPYSNIFAHVIGYASNGSAGLEAEENYDLMSSHTSLLSQIQSKDDGKKVQGDNVIVTLNPSLQQTAYYALGSYRGAVVVMEPDSGKILAMVSKPDFDPNTISTQWENLVSDSSSGVLLNRATQGLYPPGSTFKMLTTLAYLREHPSDYTQFSWDCTGSLSQGDVTITCYHGEQHGQEDLTAAFRNSCNTAFADIGLNLKDNALHNVAENFLFNSKLPTDIQSSQSVFKLTKNSSDGEKMTTAIGQGDTLVTPLHMAMVTSTIANGGIMMRPYLVDQIKSSEGDTVSKNDPSIYKKLMTPDEAQTITQFMEATVTSGTAQALSGAGYSVAGKTGSAEHDIDSGGTGTHSWFCGFSNVDDPDIAVAVIAEDAGTGSAVAVPIAKQIFDAYYGG</sequence>
<dbReference type="Gene3D" id="3.40.710.10">
    <property type="entry name" value="DD-peptidase/beta-lactamase superfamily"/>
    <property type="match status" value="1"/>
</dbReference>
<dbReference type="GO" id="GO:0005886">
    <property type="term" value="C:plasma membrane"/>
    <property type="evidence" value="ECO:0007669"/>
    <property type="project" value="TreeGrafter"/>
</dbReference>
<dbReference type="InterPro" id="IPR050515">
    <property type="entry name" value="Beta-lactam/transpept"/>
</dbReference>
<organism evidence="5 6">
    <name type="scientific">Porcincola intestinalis</name>
    <dbReference type="NCBI Taxonomy" id="2606632"/>
    <lineage>
        <taxon>Bacteria</taxon>
        <taxon>Bacillati</taxon>
        <taxon>Bacillota</taxon>
        <taxon>Clostridia</taxon>
        <taxon>Lachnospirales</taxon>
        <taxon>Lachnospiraceae</taxon>
        <taxon>Porcincola</taxon>
    </lineage>
</organism>
<dbReference type="InterPro" id="IPR036138">
    <property type="entry name" value="PBP_dimer_sf"/>
</dbReference>
<dbReference type="AlphaFoldDB" id="A0A6L5X9Q4"/>
<evidence type="ECO:0000256" key="1">
    <source>
        <dbReference type="SAM" id="MobiDB-lite"/>
    </source>
</evidence>
<dbReference type="GO" id="GO:0071555">
    <property type="term" value="P:cell wall organization"/>
    <property type="evidence" value="ECO:0007669"/>
    <property type="project" value="TreeGrafter"/>
</dbReference>